<evidence type="ECO:0000256" key="1">
    <source>
        <dbReference type="ARBA" id="ARBA00023002"/>
    </source>
</evidence>
<dbReference type="PANTHER" id="PTHR43774">
    <property type="entry name" value="PEPTIDE METHIONINE SULFOXIDE REDUCTASE"/>
    <property type="match status" value="1"/>
</dbReference>
<proteinExistence type="inferred from homology"/>
<dbReference type="RefSeq" id="WP_039002931.1">
    <property type="nucleotide sequence ID" value="NZ_CP014327.1"/>
</dbReference>
<sequence>MKNLSYSFKSITLAIALTLGFILHCDPASAGKNETLVVAGGCFWCVESDFESVPGVIEAVSGYTGGTVANPTYKIVSKGGSGHFEAVKITYDSAKIDRSKLLDLFLRSVDVTDAGGQFCDRGDSYRTAIFVSNQAELDIANAAISKAQAELGQKIVTPVLNAKTFYVAEANHQNYYKGNKRVLTRFGPVKQSTAYEKYRKGCGRDAKVLALWDSAAPFAQGH</sequence>
<dbReference type="Pfam" id="PF01625">
    <property type="entry name" value="PMSR"/>
    <property type="match status" value="1"/>
</dbReference>
<feature type="signal peptide" evidence="5">
    <location>
        <begin position="1"/>
        <end position="30"/>
    </location>
</feature>
<dbReference type="GO" id="GO:0008113">
    <property type="term" value="F:peptide-methionine (S)-S-oxide reductase activity"/>
    <property type="evidence" value="ECO:0007669"/>
    <property type="project" value="UniProtKB-UniRule"/>
</dbReference>
<evidence type="ECO:0000256" key="3">
    <source>
        <dbReference type="ARBA" id="ARBA00048782"/>
    </source>
</evidence>
<feature type="active site" evidence="4">
    <location>
        <position position="42"/>
    </location>
</feature>
<dbReference type="OrthoDB" id="4174719at2"/>
<dbReference type="KEGG" id="hat:RC74_05940"/>
<dbReference type="PANTHER" id="PTHR43774:SF1">
    <property type="entry name" value="PEPTIDE METHIONINE SULFOXIDE REDUCTASE MSRA 2"/>
    <property type="match status" value="1"/>
</dbReference>
<comment type="catalytic activity">
    <reaction evidence="2 4">
        <text>L-methionyl-[protein] + [thioredoxin]-disulfide + H2O = L-methionyl-(S)-S-oxide-[protein] + [thioredoxin]-dithiol</text>
        <dbReference type="Rhea" id="RHEA:14217"/>
        <dbReference type="Rhea" id="RHEA-COMP:10698"/>
        <dbReference type="Rhea" id="RHEA-COMP:10700"/>
        <dbReference type="Rhea" id="RHEA-COMP:12313"/>
        <dbReference type="Rhea" id="RHEA-COMP:12315"/>
        <dbReference type="ChEBI" id="CHEBI:15377"/>
        <dbReference type="ChEBI" id="CHEBI:16044"/>
        <dbReference type="ChEBI" id="CHEBI:29950"/>
        <dbReference type="ChEBI" id="CHEBI:44120"/>
        <dbReference type="ChEBI" id="CHEBI:50058"/>
        <dbReference type="EC" id="1.8.4.11"/>
    </reaction>
</comment>
<name>A0A126V760_9RHOB</name>
<protein>
    <recommendedName>
        <fullName evidence="4">Peptide methionine sulfoxide reductase MsrA</fullName>
        <shortName evidence="4">Protein-methionine-S-oxide reductase</shortName>
        <ecNumber evidence="4">1.8.4.11</ecNumber>
    </recommendedName>
    <alternativeName>
        <fullName evidence="4">Peptide-methionine (S)-S-oxide reductase</fullName>
        <shortName evidence="4">Peptide Met(O) reductase</shortName>
    </alternativeName>
</protein>
<evidence type="ECO:0000313" key="8">
    <source>
        <dbReference type="Proteomes" id="UP000070371"/>
    </source>
</evidence>
<feature type="chain" id="PRO_5007443376" description="Peptide methionine sulfoxide reductase MsrA" evidence="5">
    <location>
        <begin position="31"/>
        <end position="222"/>
    </location>
</feature>
<keyword evidence="8" id="KW-1185">Reference proteome</keyword>
<evidence type="ECO:0000256" key="2">
    <source>
        <dbReference type="ARBA" id="ARBA00047806"/>
    </source>
</evidence>
<feature type="domain" description="Peptide methionine sulphoxide reductase MsrA" evidence="6">
    <location>
        <begin position="36"/>
        <end position="181"/>
    </location>
</feature>
<evidence type="ECO:0000256" key="4">
    <source>
        <dbReference type="HAMAP-Rule" id="MF_01401"/>
    </source>
</evidence>
<dbReference type="InterPro" id="IPR036509">
    <property type="entry name" value="Met_Sox_Rdtase_MsrA_sf"/>
</dbReference>
<comment type="function">
    <text evidence="4">Has an important function as a repair enzyme for proteins that have been inactivated by oxidation. Catalyzes the reversible oxidation-reduction of methionine sulfoxide in proteins to methionine.</text>
</comment>
<evidence type="ECO:0000313" key="7">
    <source>
        <dbReference type="EMBL" id="AML53549.1"/>
    </source>
</evidence>
<dbReference type="EMBL" id="CP014327">
    <property type="protein sequence ID" value="AML53549.1"/>
    <property type="molecule type" value="Genomic_DNA"/>
</dbReference>
<dbReference type="HAMAP" id="MF_01401">
    <property type="entry name" value="MsrA"/>
    <property type="match status" value="1"/>
</dbReference>
<dbReference type="EC" id="1.8.4.11" evidence="4"/>
<dbReference type="NCBIfam" id="TIGR00401">
    <property type="entry name" value="msrA"/>
    <property type="match status" value="1"/>
</dbReference>
<organism evidence="7 8">
    <name type="scientific">Falsihalocynthiibacter arcticus</name>
    <dbReference type="NCBI Taxonomy" id="1579316"/>
    <lineage>
        <taxon>Bacteria</taxon>
        <taxon>Pseudomonadati</taxon>
        <taxon>Pseudomonadota</taxon>
        <taxon>Alphaproteobacteria</taxon>
        <taxon>Rhodobacterales</taxon>
        <taxon>Roseobacteraceae</taxon>
        <taxon>Falsihalocynthiibacter</taxon>
    </lineage>
</organism>
<dbReference type="STRING" id="1579316.RC74_05940"/>
<dbReference type="SUPFAM" id="SSF55068">
    <property type="entry name" value="Peptide methionine sulfoxide reductase"/>
    <property type="match status" value="1"/>
</dbReference>
<gene>
    <name evidence="4" type="primary">msrA</name>
    <name evidence="7" type="ORF">RC74_05940</name>
</gene>
<keyword evidence="1 4" id="KW-0560">Oxidoreductase</keyword>
<dbReference type="Gene3D" id="3.30.1060.10">
    <property type="entry name" value="Peptide methionine sulphoxide reductase MsrA"/>
    <property type="match status" value="1"/>
</dbReference>
<dbReference type="GO" id="GO:0033744">
    <property type="term" value="F:L-methionine:thioredoxin-disulfide S-oxidoreductase activity"/>
    <property type="evidence" value="ECO:0007669"/>
    <property type="project" value="RHEA"/>
</dbReference>
<evidence type="ECO:0000259" key="6">
    <source>
        <dbReference type="Pfam" id="PF01625"/>
    </source>
</evidence>
<accession>A0A126V760</accession>
<keyword evidence="5" id="KW-0732">Signal</keyword>
<dbReference type="InterPro" id="IPR002569">
    <property type="entry name" value="Met_Sox_Rdtase_MsrA_dom"/>
</dbReference>
<dbReference type="AlphaFoldDB" id="A0A126V760"/>
<comment type="catalytic activity">
    <reaction evidence="3 4">
        <text>[thioredoxin]-disulfide + L-methionine + H2O = L-methionine (S)-S-oxide + [thioredoxin]-dithiol</text>
        <dbReference type="Rhea" id="RHEA:19993"/>
        <dbReference type="Rhea" id="RHEA-COMP:10698"/>
        <dbReference type="Rhea" id="RHEA-COMP:10700"/>
        <dbReference type="ChEBI" id="CHEBI:15377"/>
        <dbReference type="ChEBI" id="CHEBI:29950"/>
        <dbReference type="ChEBI" id="CHEBI:50058"/>
        <dbReference type="ChEBI" id="CHEBI:57844"/>
        <dbReference type="ChEBI" id="CHEBI:58772"/>
        <dbReference type="EC" id="1.8.4.11"/>
    </reaction>
</comment>
<comment type="similarity">
    <text evidence="4">Belongs to the MsrA Met sulfoxide reductase family.</text>
</comment>
<reference evidence="7 8" key="1">
    <citation type="submission" date="2016-02" db="EMBL/GenBank/DDBJ databases">
        <title>Complete genome sequence of Halocynthiibacter arcticus PAMC 20958t from arctic marine sediment.</title>
        <authorList>
            <person name="Lee Y.M."/>
            <person name="Baek K."/>
            <person name="Lee H.K."/>
            <person name="Shin S.C."/>
        </authorList>
    </citation>
    <scope>NUCLEOTIDE SEQUENCE [LARGE SCALE GENOMIC DNA]</scope>
    <source>
        <strain evidence="7">PAMC 20958</strain>
    </source>
</reference>
<evidence type="ECO:0000256" key="5">
    <source>
        <dbReference type="SAM" id="SignalP"/>
    </source>
</evidence>
<dbReference type="Proteomes" id="UP000070371">
    <property type="component" value="Chromosome"/>
</dbReference>